<feature type="transmembrane region" description="Helical" evidence="6">
    <location>
        <begin position="178"/>
        <end position="196"/>
    </location>
</feature>
<evidence type="ECO:0000313" key="8">
    <source>
        <dbReference type="EMBL" id="KZZ91127.1"/>
    </source>
</evidence>
<evidence type="ECO:0000259" key="7">
    <source>
        <dbReference type="PROSITE" id="PS50850"/>
    </source>
</evidence>
<protein>
    <submittedName>
        <fullName evidence="8">Major facilitator superfamily domain, general substrate transporter</fullName>
    </submittedName>
</protein>
<evidence type="ECO:0000256" key="3">
    <source>
        <dbReference type="ARBA" id="ARBA00022692"/>
    </source>
</evidence>
<dbReference type="PANTHER" id="PTHR43791">
    <property type="entry name" value="PERMEASE-RELATED"/>
    <property type="match status" value="1"/>
</dbReference>
<dbReference type="Gene3D" id="1.20.1250.20">
    <property type="entry name" value="MFS general substrate transporter like domains"/>
    <property type="match status" value="2"/>
</dbReference>
<dbReference type="OrthoDB" id="2962993at2759"/>
<feature type="transmembrane region" description="Helical" evidence="6">
    <location>
        <begin position="384"/>
        <end position="404"/>
    </location>
</feature>
<feature type="transmembrane region" description="Helical" evidence="6">
    <location>
        <begin position="118"/>
        <end position="138"/>
    </location>
</feature>
<dbReference type="PROSITE" id="PS50850">
    <property type="entry name" value="MFS"/>
    <property type="match status" value="1"/>
</dbReference>
<dbReference type="GO" id="GO:0022857">
    <property type="term" value="F:transmembrane transporter activity"/>
    <property type="evidence" value="ECO:0007669"/>
    <property type="project" value="InterPro"/>
</dbReference>
<dbReference type="Pfam" id="PF07690">
    <property type="entry name" value="MFS_1"/>
    <property type="match status" value="1"/>
</dbReference>
<evidence type="ECO:0000256" key="2">
    <source>
        <dbReference type="ARBA" id="ARBA00022448"/>
    </source>
</evidence>
<feature type="domain" description="Major facilitator superfamily (MFS) profile" evidence="7">
    <location>
        <begin position="52"/>
        <end position="476"/>
    </location>
</feature>
<feature type="transmembrane region" description="Helical" evidence="6">
    <location>
        <begin position="219"/>
        <end position="241"/>
    </location>
</feature>
<evidence type="ECO:0000256" key="6">
    <source>
        <dbReference type="SAM" id="Phobius"/>
    </source>
</evidence>
<name>A0A167YBY0_9HYPO</name>
<dbReference type="InterPro" id="IPR036259">
    <property type="entry name" value="MFS_trans_sf"/>
</dbReference>
<feature type="transmembrane region" description="Helical" evidence="6">
    <location>
        <begin position="90"/>
        <end position="111"/>
    </location>
</feature>
<dbReference type="PROSITE" id="PS00216">
    <property type="entry name" value="SUGAR_TRANSPORT_1"/>
    <property type="match status" value="1"/>
</dbReference>
<dbReference type="InterPro" id="IPR020846">
    <property type="entry name" value="MFS_dom"/>
</dbReference>
<comment type="subcellular location">
    <subcellularLocation>
        <location evidence="1">Membrane</location>
        <topology evidence="1">Multi-pass membrane protein</topology>
    </subcellularLocation>
</comment>
<feature type="transmembrane region" description="Helical" evidence="6">
    <location>
        <begin position="354"/>
        <end position="372"/>
    </location>
</feature>
<dbReference type="GO" id="GO:0016020">
    <property type="term" value="C:membrane"/>
    <property type="evidence" value="ECO:0007669"/>
    <property type="project" value="UniProtKB-SubCell"/>
</dbReference>
<feature type="transmembrane region" description="Helical" evidence="6">
    <location>
        <begin position="289"/>
        <end position="310"/>
    </location>
</feature>
<dbReference type="PANTHER" id="PTHR43791:SF22">
    <property type="entry name" value="TRANSPORTER, PUTATIVE (AFU_ORTHOLOGUE AFUA_6G11320)-RELATED"/>
    <property type="match status" value="1"/>
</dbReference>
<dbReference type="FunFam" id="1.20.1250.20:FF:000068">
    <property type="entry name" value="MFS general substrate transporter"/>
    <property type="match status" value="1"/>
</dbReference>
<reference evidence="8 9" key="1">
    <citation type="journal article" date="2016" name="Genome Biol. Evol.">
        <title>Divergent and convergent evolution of fungal pathogenicity.</title>
        <authorList>
            <person name="Shang Y."/>
            <person name="Xiao G."/>
            <person name="Zheng P."/>
            <person name="Cen K."/>
            <person name="Zhan S."/>
            <person name="Wang C."/>
        </authorList>
    </citation>
    <scope>NUCLEOTIDE SEQUENCE [LARGE SCALE GENOMIC DNA]</scope>
    <source>
        <strain evidence="8 9">RCEF 2490</strain>
    </source>
</reference>
<sequence>MPSQSEVVVTAGTMAELRNEKSSVEKTEAPDSDVDNTVVNDKALLRKIDARLLPAVGVLYLLSFLDRSNVGNARIEGMLDDIHATGNEYLTGLTVYFVGYVLFEIPCNIVLKRTTPRLWLPTLTIAWGVVATLLGVVTSLAGFLVARFFLGVAESGLFPGVVFYFSMWYRRRERQYRISLFFSAASLAGAFGGILATDKKGKNFQGIGKMKGVVWENGWRWIFILEGIATVVVALAAYWFIENYPETAKFLSKSEKEIVHARLAADCDATHHERFAWTAVYGALRDPSCWLYGLGFHTMSLPLYTLSLFLPTIIRDLGYTAAVAQLLTIPPYAVAFVTTLAVAVSSERLGRRGVFIAGSSAVAAVGYIILLANRDPKGRPGASYVGTFFAAAGIYPATALVLSWPAINVSGQTKRATANAMQISIGNLGAVLGTQLYRSDDGPRFVVGHAMALAYLVANMAVVSLLARRLKKQNVGRALLAEEIVDVGTAEDWQGDEDVRWRYQY</sequence>
<keyword evidence="5 6" id="KW-0472">Membrane</keyword>
<organism evidence="8 9">
    <name type="scientific">Moelleriella libera RCEF 2490</name>
    <dbReference type="NCBI Taxonomy" id="1081109"/>
    <lineage>
        <taxon>Eukaryota</taxon>
        <taxon>Fungi</taxon>
        <taxon>Dikarya</taxon>
        <taxon>Ascomycota</taxon>
        <taxon>Pezizomycotina</taxon>
        <taxon>Sordariomycetes</taxon>
        <taxon>Hypocreomycetidae</taxon>
        <taxon>Hypocreales</taxon>
        <taxon>Clavicipitaceae</taxon>
        <taxon>Moelleriella</taxon>
    </lineage>
</organism>
<dbReference type="InterPro" id="IPR005829">
    <property type="entry name" value="Sugar_transporter_CS"/>
</dbReference>
<evidence type="ECO:0000313" key="9">
    <source>
        <dbReference type="Proteomes" id="UP000078544"/>
    </source>
</evidence>
<keyword evidence="3 6" id="KW-0812">Transmembrane</keyword>
<dbReference type="AlphaFoldDB" id="A0A167YBY0"/>
<accession>A0A167YBY0</accession>
<dbReference type="InterPro" id="IPR011701">
    <property type="entry name" value="MFS"/>
</dbReference>
<dbReference type="EMBL" id="AZGY01000019">
    <property type="protein sequence ID" value="KZZ91127.1"/>
    <property type="molecule type" value="Genomic_DNA"/>
</dbReference>
<dbReference type="STRING" id="1081109.A0A167YBY0"/>
<dbReference type="Proteomes" id="UP000078544">
    <property type="component" value="Unassembled WGS sequence"/>
</dbReference>
<feature type="transmembrane region" description="Helical" evidence="6">
    <location>
        <begin position="322"/>
        <end position="342"/>
    </location>
</feature>
<keyword evidence="9" id="KW-1185">Reference proteome</keyword>
<evidence type="ECO:0000256" key="4">
    <source>
        <dbReference type="ARBA" id="ARBA00022989"/>
    </source>
</evidence>
<dbReference type="SUPFAM" id="SSF103473">
    <property type="entry name" value="MFS general substrate transporter"/>
    <property type="match status" value="1"/>
</dbReference>
<keyword evidence="2" id="KW-0813">Transport</keyword>
<proteinExistence type="predicted"/>
<keyword evidence="4 6" id="KW-1133">Transmembrane helix</keyword>
<evidence type="ECO:0000256" key="1">
    <source>
        <dbReference type="ARBA" id="ARBA00004141"/>
    </source>
</evidence>
<dbReference type="FunFam" id="1.20.1250.20:FF:000034">
    <property type="entry name" value="MFS general substrate transporter"/>
    <property type="match status" value="1"/>
</dbReference>
<feature type="transmembrane region" description="Helical" evidence="6">
    <location>
        <begin position="416"/>
        <end position="437"/>
    </location>
</feature>
<feature type="transmembrane region" description="Helical" evidence="6">
    <location>
        <begin position="144"/>
        <end position="166"/>
    </location>
</feature>
<evidence type="ECO:0000256" key="5">
    <source>
        <dbReference type="ARBA" id="ARBA00023136"/>
    </source>
</evidence>
<gene>
    <name evidence="8" type="ORF">AAL_06868</name>
</gene>
<feature type="transmembrane region" description="Helical" evidence="6">
    <location>
        <begin position="449"/>
        <end position="467"/>
    </location>
</feature>
<comment type="caution">
    <text evidence="8">The sequence shown here is derived from an EMBL/GenBank/DDBJ whole genome shotgun (WGS) entry which is preliminary data.</text>
</comment>